<dbReference type="SMART" id="SM00047">
    <property type="entry name" value="LYZ2"/>
    <property type="match status" value="1"/>
</dbReference>
<dbReference type="InterPro" id="IPR019301">
    <property type="entry name" value="Flagellar_prot_FlgJ_N"/>
</dbReference>
<evidence type="ECO:0000256" key="9">
    <source>
        <dbReference type="ARBA" id="ARBA00023295"/>
    </source>
</evidence>
<dbReference type="Proteomes" id="UP000015462">
    <property type="component" value="Unassembled WGS sequence"/>
</dbReference>
<dbReference type="PRINTS" id="PR01002">
    <property type="entry name" value="FLGFLGJ"/>
</dbReference>
<dbReference type="PANTHER" id="PTHR33308:SF9">
    <property type="entry name" value="PEPTIDOGLYCAN HYDROLASE FLGJ"/>
    <property type="match status" value="1"/>
</dbReference>
<dbReference type="Pfam" id="PF01832">
    <property type="entry name" value="Glucosaminidase"/>
    <property type="match status" value="1"/>
</dbReference>
<comment type="function">
    <text evidence="1">Flagellum-specific muramidase which hydrolyzes the peptidoglycan layer to assemble the rod structure in the periplasmic space.</text>
</comment>
<dbReference type="AlphaFoldDB" id="A0AB33Z3Y5"/>
<comment type="subcellular location">
    <subcellularLocation>
        <location evidence="2">Periplasm</location>
    </subcellularLocation>
</comment>
<dbReference type="GO" id="GO:0042597">
    <property type="term" value="C:periplasmic space"/>
    <property type="evidence" value="ECO:0007669"/>
    <property type="project" value="UniProtKB-SubCell"/>
</dbReference>
<dbReference type="Pfam" id="PF10135">
    <property type="entry name" value="Rod-binding"/>
    <property type="match status" value="1"/>
</dbReference>
<keyword evidence="8" id="KW-0378">Hydrolase</keyword>
<evidence type="ECO:0000256" key="2">
    <source>
        <dbReference type="ARBA" id="ARBA00004418"/>
    </source>
</evidence>
<evidence type="ECO:0000256" key="1">
    <source>
        <dbReference type="ARBA" id="ARBA00002954"/>
    </source>
</evidence>
<reference evidence="13 14" key="1">
    <citation type="journal article" date="2013" name="Genome Announc.">
        <title>Genome Sequence of the Pyrene- and Fluoranthene-Degrading Bacterium Cycloclasticus sp. Strain PY97M.</title>
        <authorList>
            <person name="Cui Z."/>
            <person name="Xu G."/>
            <person name="Li Q."/>
            <person name="Gao W."/>
            <person name="Zheng L."/>
        </authorList>
    </citation>
    <scope>NUCLEOTIDE SEQUENCE [LARGE SCALE GENOMIC DNA]</scope>
    <source>
        <strain evidence="13 14">PY97M</strain>
    </source>
</reference>
<evidence type="ECO:0000256" key="10">
    <source>
        <dbReference type="ARBA" id="ARBA00023316"/>
    </source>
</evidence>
<evidence type="ECO:0000313" key="13">
    <source>
        <dbReference type="EMBL" id="EPD13748.1"/>
    </source>
</evidence>
<dbReference type="InterPro" id="IPR051056">
    <property type="entry name" value="Glycosyl_Hydrolase_73"/>
</dbReference>
<dbReference type="FunFam" id="2.10.70.40:FF:000001">
    <property type="entry name" value="Flagellar assembly peptidoglycan hydrolase FlgJ"/>
    <property type="match status" value="1"/>
</dbReference>
<keyword evidence="6" id="KW-0574">Periplasm</keyword>
<evidence type="ECO:0000256" key="3">
    <source>
        <dbReference type="ARBA" id="ARBA00006880"/>
    </source>
</evidence>
<feature type="domain" description="Mannosyl-glycoprotein endo-beta-N-acetylglucosamidase-like" evidence="12">
    <location>
        <begin position="141"/>
        <end position="300"/>
    </location>
</feature>
<comment type="similarity">
    <text evidence="3">In the N-terminal section; belongs to the FlgJ family.</text>
</comment>
<dbReference type="RefSeq" id="WP_015006213.1">
    <property type="nucleotide sequence ID" value="NZ_JBLWZB010000004.1"/>
</dbReference>
<keyword evidence="13" id="KW-0282">Flagellum</keyword>
<dbReference type="InterPro" id="IPR002901">
    <property type="entry name" value="MGlyc_endo_b_GlcNAc-like_dom"/>
</dbReference>
<keyword evidence="13" id="KW-0969">Cilium</keyword>
<evidence type="ECO:0000256" key="7">
    <source>
        <dbReference type="ARBA" id="ARBA00022795"/>
    </source>
</evidence>
<dbReference type="GO" id="GO:0044780">
    <property type="term" value="P:bacterial-type flagellum assembly"/>
    <property type="evidence" value="ECO:0007669"/>
    <property type="project" value="InterPro"/>
</dbReference>
<sequence length="308" mass="33961">MNISGSQADVYADFNGLAQLKAKATGGQGEKQEALEQVARQFETVFLKMMLKSMRDTVPDSELIDGEKTKFYESMYDDQISLDLSKRGHLGLAEMIVQQMGGQVKSENTVAAQGLSDYREASVRRIQGALQEVKTAEPSSNVTAINSPEDFLHKMWPQAQQAAQELGVDAKVLLAQSALETGWGKHIMRNKIGQSSHNLFGIKASHGWEGKTVSVQTVEYENGIAEKRQATFRAYDSYQESFNDYVQFLQQNPRYQQALTQVDSNEGFVKGLQKAGYATDPAYAQKILSILNRAQLSGLTVPASGFAS</sequence>
<comment type="caution">
    <text evidence="13">The sequence shown here is derived from an EMBL/GenBank/DDBJ whole genome shotgun (WGS) entry which is preliminary data.</text>
</comment>
<keyword evidence="14" id="KW-1185">Reference proteome</keyword>
<dbReference type="Gene3D" id="1.10.530.10">
    <property type="match status" value="1"/>
</dbReference>
<evidence type="ECO:0000256" key="5">
    <source>
        <dbReference type="ARBA" id="ARBA00013433"/>
    </source>
</evidence>
<proteinExistence type="inferred from homology"/>
<keyword evidence="13" id="KW-0966">Cell projection</keyword>
<comment type="similarity">
    <text evidence="4">In the C-terminal section; belongs to the glycosyl hydrolase 73 family.</text>
</comment>
<dbReference type="GO" id="GO:0071973">
    <property type="term" value="P:bacterial-type flagellum-dependent cell motility"/>
    <property type="evidence" value="ECO:0007669"/>
    <property type="project" value="TreeGrafter"/>
</dbReference>
<keyword evidence="7" id="KW-1005">Bacterial flagellum biogenesis</keyword>
<dbReference type="PANTHER" id="PTHR33308">
    <property type="entry name" value="PEPTIDOGLYCAN HYDROLASE FLGJ"/>
    <property type="match status" value="1"/>
</dbReference>
<dbReference type="InterPro" id="IPR013377">
    <property type="entry name" value="FlgJ"/>
</dbReference>
<name>A0AB33Z3Y5_9GAMM</name>
<keyword evidence="10" id="KW-0961">Cell wall biogenesis/degradation</keyword>
<evidence type="ECO:0000313" key="14">
    <source>
        <dbReference type="Proteomes" id="UP000015462"/>
    </source>
</evidence>
<organism evidence="13 14">
    <name type="scientific">Cycloclasticus pugetii</name>
    <dbReference type="NCBI Taxonomy" id="34068"/>
    <lineage>
        <taxon>Bacteria</taxon>
        <taxon>Pseudomonadati</taxon>
        <taxon>Pseudomonadota</taxon>
        <taxon>Gammaproteobacteria</taxon>
        <taxon>Thiotrichales</taxon>
        <taxon>Piscirickettsiaceae</taxon>
        <taxon>Cycloclasticus</taxon>
    </lineage>
</organism>
<evidence type="ECO:0000256" key="4">
    <source>
        <dbReference type="ARBA" id="ARBA00007974"/>
    </source>
</evidence>
<evidence type="ECO:0000259" key="12">
    <source>
        <dbReference type="SMART" id="SM00047"/>
    </source>
</evidence>
<accession>A0AB33Z3Y5</accession>
<dbReference type="GO" id="GO:0016798">
    <property type="term" value="F:hydrolase activity, acting on glycosyl bonds"/>
    <property type="evidence" value="ECO:0007669"/>
    <property type="project" value="UniProtKB-KW"/>
</dbReference>
<evidence type="ECO:0000256" key="8">
    <source>
        <dbReference type="ARBA" id="ARBA00022801"/>
    </source>
</evidence>
<dbReference type="Gene3D" id="2.10.70.40">
    <property type="entry name" value="peptidoglycan hydrolase"/>
    <property type="match status" value="1"/>
</dbReference>
<dbReference type="GO" id="GO:0004040">
    <property type="term" value="F:amidase activity"/>
    <property type="evidence" value="ECO:0007669"/>
    <property type="project" value="InterPro"/>
</dbReference>
<evidence type="ECO:0000256" key="11">
    <source>
        <dbReference type="ARBA" id="ARBA00030835"/>
    </source>
</evidence>
<dbReference type="NCBIfam" id="TIGR02541">
    <property type="entry name" value="flagell_FlgJ"/>
    <property type="match status" value="1"/>
</dbReference>
<keyword evidence="9" id="KW-0326">Glycosidase</keyword>
<evidence type="ECO:0000256" key="6">
    <source>
        <dbReference type="ARBA" id="ARBA00022764"/>
    </source>
</evidence>
<gene>
    <name evidence="13" type="primary">flgJ</name>
    <name evidence="13" type="ORF">L196_04406</name>
</gene>
<protein>
    <recommendedName>
        <fullName evidence="5">Peptidoglycan hydrolase FlgJ</fullName>
    </recommendedName>
    <alternativeName>
        <fullName evidence="11">Muramidase FlgJ</fullName>
    </alternativeName>
</protein>
<dbReference type="GO" id="GO:0071555">
    <property type="term" value="P:cell wall organization"/>
    <property type="evidence" value="ECO:0007669"/>
    <property type="project" value="UniProtKB-KW"/>
</dbReference>
<dbReference type="EMBL" id="ASHL01000002">
    <property type="protein sequence ID" value="EPD13748.1"/>
    <property type="molecule type" value="Genomic_DNA"/>
</dbReference>